<proteinExistence type="predicted"/>
<keyword evidence="4" id="KW-1185">Reference proteome</keyword>
<sequence length="100" mass="11057">MLNRNRKSLLQRSSSVASSLSASIDVMLTSFISSFPKPAESESAPSSSANAFVEEEYSDENVLERGNGNSSIHDEEQEEMDRRCEFVRSLVFASVFGDDL</sequence>
<organism evidence="3 4">
    <name type="scientific">Nepenthes gracilis</name>
    <name type="common">Slender pitcher plant</name>
    <dbReference type="NCBI Taxonomy" id="150966"/>
    <lineage>
        <taxon>Eukaryota</taxon>
        <taxon>Viridiplantae</taxon>
        <taxon>Streptophyta</taxon>
        <taxon>Embryophyta</taxon>
        <taxon>Tracheophyta</taxon>
        <taxon>Spermatophyta</taxon>
        <taxon>Magnoliopsida</taxon>
        <taxon>eudicotyledons</taxon>
        <taxon>Gunneridae</taxon>
        <taxon>Pentapetalae</taxon>
        <taxon>Caryophyllales</taxon>
        <taxon>Nepenthaceae</taxon>
        <taxon>Nepenthes</taxon>
    </lineage>
</organism>
<dbReference type="EMBL" id="BSYO01000003">
    <property type="protein sequence ID" value="GMH02592.1"/>
    <property type="molecule type" value="Genomic_DNA"/>
</dbReference>
<evidence type="ECO:0000259" key="2">
    <source>
        <dbReference type="Pfam" id="PF14571"/>
    </source>
</evidence>
<accession>A0AAD3XF67</accession>
<dbReference type="InterPro" id="IPR027935">
    <property type="entry name" value="Di19_C"/>
</dbReference>
<evidence type="ECO:0000313" key="3">
    <source>
        <dbReference type="EMBL" id="GMH02592.1"/>
    </source>
</evidence>
<dbReference type="Proteomes" id="UP001279734">
    <property type="component" value="Unassembled WGS sequence"/>
</dbReference>
<dbReference type="Pfam" id="PF14571">
    <property type="entry name" value="Di19_C"/>
    <property type="match status" value="1"/>
</dbReference>
<gene>
    <name evidence="3" type="ORF">Nepgr_004431</name>
</gene>
<comment type="caution">
    <text evidence="3">The sequence shown here is derived from an EMBL/GenBank/DDBJ whole genome shotgun (WGS) entry which is preliminary data.</text>
</comment>
<evidence type="ECO:0000313" key="4">
    <source>
        <dbReference type="Proteomes" id="UP001279734"/>
    </source>
</evidence>
<evidence type="ECO:0000256" key="1">
    <source>
        <dbReference type="SAM" id="MobiDB-lite"/>
    </source>
</evidence>
<feature type="region of interest" description="Disordered" evidence="1">
    <location>
        <begin position="37"/>
        <end position="79"/>
    </location>
</feature>
<feature type="compositionally biased region" description="Low complexity" evidence="1">
    <location>
        <begin position="37"/>
        <end position="49"/>
    </location>
</feature>
<dbReference type="AlphaFoldDB" id="A0AAD3XF67"/>
<protein>
    <recommendedName>
        <fullName evidence="2">Di19 C-terminal domain-containing protein</fullName>
    </recommendedName>
</protein>
<name>A0AAD3XF67_NEPGR</name>
<feature type="domain" description="Di19 C-terminal" evidence="2">
    <location>
        <begin position="7"/>
        <end position="93"/>
    </location>
</feature>
<reference evidence="3" key="1">
    <citation type="submission" date="2023-05" db="EMBL/GenBank/DDBJ databases">
        <title>Nepenthes gracilis genome sequencing.</title>
        <authorList>
            <person name="Fukushima K."/>
        </authorList>
    </citation>
    <scope>NUCLEOTIDE SEQUENCE</scope>
    <source>
        <strain evidence="3">SING2019-196</strain>
    </source>
</reference>